<feature type="region of interest" description="Disordered" evidence="1">
    <location>
        <begin position="1"/>
        <end position="25"/>
    </location>
</feature>
<proteinExistence type="predicted"/>
<reference evidence="2 3" key="1">
    <citation type="submission" date="2019-05" db="EMBL/GenBank/DDBJ databases">
        <title>Emergence of the Ug99 lineage of the wheat stem rust pathogen through somatic hybridization.</title>
        <authorList>
            <person name="Li F."/>
            <person name="Upadhyaya N.M."/>
            <person name="Sperschneider J."/>
            <person name="Matny O."/>
            <person name="Nguyen-Phuc H."/>
            <person name="Mago R."/>
            <person name="Raley C."/>
            <person name="Miller M.E."/>
            <person name="Silverstein K.A.T."/>
            <person name="Henningsen E."/>
            <person name="Hirsch C.D."/>
            <person name="Visser B."/>
            <person name="Pretorius Z.A."/>
            <person name="Steffenson B.J."/>
            <person name="Schwessinger B."/>
            <person name="Dodds P.N."/>
            <person name="Figueroa M."/>
        </authorList>
    </citation>
    <scope>NUCLEOTIDE SEQUENCE [LARGE SCALE GENOMIC DNA]</scope>
    <source>
        <strain evidence="2">21-0</strain>
    </source>
</reference>
<evidence type="ECO:0000313" key="2">
    <source>
        <dbReference type="EMBL" id="KAA1103050.1"/>
    </source>
</evidence>
<feature type="region of interest" description="Disordered" evidence="1">
    <location>
        <begin position="110"/>
        <end position="147"/>
    </location>
</feature>
<comment type="caution">
    <text evidence="2">The sequence shown here is derived from an EMBL/GenBank/DDBJ whole genome shotgun (WGS) entry which is preliminary data.</text>
</comment>
<keyword evidence="3" id="KW-1185">Reference proteome</keyword>
<feature type="compositionally biased region" description="Basic and acidic residues" evidence="1">
    <location>
        <begin position="126"/>
        <end position="137"/>
    </location>
</feature>
<sequence>MPFRETATTIDLPREGHIQPHNTLSKTPPCFVKQPLLHIIHHPKSIQAQFIQESEDFAWSGPVKTFIRNRLIGAFIDNTQPDVLQIFPGYIDQNLIRYRMSARASHQLKTTHTDWEKTANSAHRSKPWDWSRTRGQEDAPLLRSPPA</sequence>
<dbReference type="EMBL" id="VSWC01000042">
    <property type="protein sequence ID" value="KAA1103050.1"/>
    <property type="molecule type" value="Genomic_DNA"/>
</dbReference>
<accession>A0A5B0PR39</accession>
<dbReference type="AlphaFoldDB" id="A0A5B0PR39"/>
<evidence type="ECO:0000256" key="1">
    <source>
        <dbReference type="SAM" id="MobiDB-lite"/>
    </source>
</evidence>
<dbReference type="Proteomes" id="UP000324748">
    <property type="component" value="Unassembled WGS sequence"/>
</dbReference>
<evidence type="ECO:0000313" key="3">
    <source>
        <dbReference type="Proteomes" id="UP000324748"/>
    </source>
</evidence>
<protein>
    <submittedName>
        <fullName evidence="2">Uncharacterized protein</fullName>
    </submittedName>
</protein>
<organism evidence="2 3">
    <name type="scientific">Puccinia graminis f. sp. tritici</name>
    <dbReference type="NCBI Taxonomy" id="56615"/>
    <lineage>
        <taxon>Eukaryota</taxon>
        <taxon>Fungi</taxon>
        <taxon>Dikarya</taxon>
        <taxon>Basidiomycota</taxon>
        <taxon>Pucciniomycotina</taxon>
        <taxon>Pucciniomycetes</taxon>
        <taxon>Pucciniales</taxon>
        <taxon>Pucciniaceae</taxon>
        <taxon>Puccinia</taxon>
    </lineage>
</organism>
<name>A0A5B0PR39_PUCGR</name>
<gene>
    <name evidence="2" type="ORF">PGT21_005066</name>
</gene>